<evidence type="ECO:0000313" key="11">
    <source>
        <dbReference type="Proteomes" id="UP000243591"/>
    </source>
</evidence>
<dbReference type="RefSeq" id="WP_069126323.1">
    <property type="nucleotide sequence ID" value="NZ_MDLR01000001.1"/>
</dbReference>
<dbReference type="KEGG" id="bths:CNY62_07705"/>
<dbReference type="Gene3D" id="1.50.10.20">
    <property type="match status" value="1"/>
</dbReference>
<reference evidence="10 11" key="1">
    <citation type="submission" date="2017-09" db="EMBL/GenBank/DDBJ databases">
        <title>Complete Genome Sequences of Two Strains of the Meat Spoilage Bacterium Brochothrix thermosphacta Isolated from Ground Chicken.</title>
        <authorList>
            <person name="Paoli G.C."/>
            <person name="Wijey C."/>
            <person name="Chen C.-Y."/>
            <person name="Nguyen L."/>
            <person name="Yan X."/>
            <person name="Irwin P.L."/>
        </authorList>
    </citation>
    <scope>NUCLEOTIDE SEQUENCE [LARGE SCALE GENOMIC DNA]</scope>
    <source>
        <strain evidence="10 11">BI</strain>
    </source>
</reference>
<keyword evidence="5" id="KW-0572">Peptidoglycan-anchor</keyword>
<keyword evidence="2" id="KW-0134">Cell wall</keyword>
<dbReference type="InterPro" id="IPR019931">
    <property type="entry name" value="LPXTG_anchor"/>
</dbReference>
<evidence type="ECO:0000256" key="2">
    <source>
        <dbReference type="ARBA" id="ARBA00022512"/>
    </source>
</evidence>
<feature type="region of interest" description="Disordered" evidence="6">
    <location>
        <begin position="320"/>
        <end position="465"/>
    </location>
</feature>
<evidence type="ECO:0000259" key="9">
    <source>
        <dbReference type="PROSITE" id="PS50847"/>
    </source>
</evidence>
<feature type="compositionally biased region" description="Polar residues" evidence="6">
    <location>
        <begin position="385"/>
        <end position="395"/>
    </location>
</feature>
<dbReference type="PROSITE" id="PS50847">
    <property type="entry name" value="GRAM_POS_ANCHORING"/>
    <property type="match status" value="1"/>
</dbReference>
<dbReference type="Pfam" id="PF00746">
    <property type="entry name" value="Gram_pos_anchor"/>
    <property type="match status" value="1"/>
</dbReference>
<evidence type="ECO:0000256" key="6">
    <source>
        <dbReference type="SAM" id="MobiDB-lite"/>
    </source>
</evidence>
<feature type="compositionally biased region" description="Acidic residues" evidence="6">
    <location>
        <begin position="396"/>
        <end position="406"/>
    </location>
</feature>
<keyword evidence="7" id="KW-0472">Membrane</keyword>
<dbReference type="EMBL" id="CP023483">
    <property type="protein sequence ID" value="ATF26268.1"/>
    <property type="molecule type" value="Genomic_DNA"/>
</dbReference>
<name>A0A1D2LPM3_BROTH</name>
<dbReference type="CDD" id="cd00688">
    <property type="entry name" value="ISOPREN_C2_like"/>
    <property type="match status" value="1"/>
</dbReference>
<keyword evidence="7" id="KW-1133">Transmembrane helix</keyword>
<proteinExistence type="predicted"/>
<evidence type="ECO:0000256" key="3">
    <source>
        <dbReference type="ARBA" id="ARBA00022525"/>
    </source>
</evidence>
<gene>
    <name evidence="10" type="ORF">CNY62_07705</name>
</gene>
<keyword evidence="7" id="KW-0812">Transmembrane</keyword>
<dbReference type="SUPFAM" id="SSF48239">
    <property type="entry name" value="Terpenoid cyclases/Protein prenyltransferases"/>
    <property type="match status" value="1"/>
</dbReference>
<feature type="signal peptide" evidence="8">
    <location>
        <begin position="1"/>
        <end position="30"/>
    </location>
</feature>
<dbReference type="NCBIfam" id="TIGR01167">
    <property type="entry name" value="LPXTG_anchor"/>
    <property type="match status" value="1"/>
</dbReference>
<keyword evidence="4 8" id="KW-0732">Signal</keyword>
<keyword evidence="3" id="KW-0964">Secreted</keyword>
<feature type="chain" id="PRO_5030026277" evidence="8">
    <location>
        <begin position="31"/>
        <end position="498"/>
    </location>
</feature>
<feature type="compositionally biased region" description="Polar residues" evidence="6">
    <location>
        <begin position="446"/>
        <end position="465"/>
    </location>
</feature>
<feature type="compositionally biased region" description="Low complexity" evidence="6">
    <location>
        <begin position="348"/>
        <end position="384"/>
    </location>
</feature>
<dbReference type="InterPro" id="IPR008930">
    <property type="entry name" value="Terpenoid_cyclase/PrenylTrfase"/>
</dbReference>
<comment type="subcellular location">
    <subcellularLocation>
        <location evidence="1">Secreted</location>
        <location evidence="1">Cell wall</location>
        <topology evidence="1">Peptidoglycan-anchor</topology>
    </subcellularLocation>
</comment>
<evidence type="ECO:0000313" key="10">
    <source>
        <dbReference type="EMBL" id="ATF26268.1"/>
    </source>
</evidence>
<evidence type="ECO:0000256" key="1">
    <source>
        <dbReference type="ARBA" id="ARBA00004168"/>
    </source>
</evidence>
<sequence>MKNIKQKILIILATLSLVIGFFAVPAGVFAAVTVGEAIDGGASKILSTGKLADDWQSLGVARSNTPASKEMRQARYNDIVAYLNQSDRLSATDYERTIIGVVSIGGDPTHIPEATTHKNLVEELYQSNAMNSGVNAIIYGLLALQTKEYEVPENANFSIQEMVDKLLSLQKADGGWALGGAVGDVDMTGMAITALAKYKDMPGVSTALDRSVAWLSSVQLKSGGFKGWSNENSNSLSQALMAITLTGNDPKGALFTKDSDMITALMTYRTADGGFKWLPTDTQSNGMALDQALYALTQYKFYLNGSGSIYDFVNNPVPQLIETPVEPDPSTEEPSSSAEPGTDDSDSSDSNSSDSNSSDSNSSDSNSSDSNSSDSNSSDSNVSSEDPSTTTSISDGSDENTEETISDSEGSSNVEKNTTDSSGAGIIGDTDSSTTAPSKEADEEAVQNTSNNANSDNAKSLPSTGEANDYMFLSVLLGASMLLVGVFFLAKNKRKQNN</sequence>
<dbReference type="Proteomes" id="UP000243591">
    <property type="component" value="Chromosome"/>
</dbReference>
<feature type="transmembrane region" description="Helical" evidence="7">
    <location>
        <begin position="470"/>
        <end position="490"/>
    </location>
</feature>
<evidence type="ECO:0000256" key="8">
    <source>
        <dbReference type="SAM" id="SignalP"/>
    </source>
</evidence>
<evidence type="ECO:0000256" key="5">
    <source>
        <dbReference type="ARBA" id="ARBA00023088"/>
    </source>
</evidence>
<evidence type="ECO:0000256" key="7">
    <source>
        <dbReference type="SAM" id="Phobius"/>
    </source>
</evidence>
<protein>
    <submittedName>
        <fullName evidence="10">Cell wall protein</fullName>
    </submittedName>
</protein>
<organism evidence="10 11">
    <name type="scientific">Brochothrix thermosphacta</name>
    <name type="common">Microbacterium thermosphactum</name>
    <dbReference type="NCBI Taxonomy" id="2756"/>
    <lineage>
        <taxon>Bacteria</taxon>
        <taxon>Bacillati</taxon>
        <taxon>Bacillota</taxon>
        <taxon>Bacilli</taxon>
        <taxon>Bacillales</taxon>
        <taxon>Listeriaceae</taxon>
        <taxon>Brochothrix</taxon>
    </lineage>
</organism>
<accession>A0A1D2LPM3</accession>
<keyword evidence="11" id="KW-1185">Reference proteome</keyword>
<dbReference type="AlphaFoldDB" id="A0A1D2LPM3"/>
<dbReference type="OrthoDB" id="411361at2"/>
<dbReference type="STRING" id="2756.BFR44_09580"/>
<evidence type="ECO:0000256" key="4">
    <source>
        <dbReference type="ARBA" id="ARBA00022729"/>
    </source>
</evidence>
<feature type="compositionally biased region" description="Polar residues" evidence="6">
    <location>
        <begin position="407"/>
        <end position="422"/>
    </location>
</feature>
<feature type="domain" description="Gram-positive cocci surface proteins LPxTG" evidence="9">
    <location>
        <begin position="461"/>
        <end position="498"/>
    </location>
</feature>